<evidence type="ECO:0000313" key="1">
    <source>
        <dbReference type="EMBL" id="SEV83101.1"/>
    </source>
</evidence>
<dbReference type="STRING" id="1267423.SAMN05216290_0044"/>
<dbReference type="Pfam" id="PF05635">
    <property type="entry name" value="23S_rRNA_IVP"/>
    <property type="match status" value="1"/>
</dbReference>
<dbReference type="AlphaFoldDB" id="A0A1I0M6W2"/>
<organism evidence="1 2">
    <name type="scientific">Roseivirga pacifica</name>
    <dbReference type="NCBI Taxonomy" id="1267423"/>
    <lineage>
        <taxon>Bacteria</taxon>
        <taxon>Pseudomonadati</taxon>
        <taxon>Bacteroidota</taxon>
        <taxon>Cytophagia</taxon>
        <taxon>Cytophagales</taxon>
        <taxon>Roseivirgaceae</taxon>
        <taxon>Roseivirga</taxon>
    </lineage>
</organism>
<accession>A0A1I0M6W2</accession>
<gene>
    <name evidence="1" type="ORF">SAMN05216290_0044</name>
</gene>
<protein>
    <submittedName>
        <fullName evidence="1">Four helix bundle protein</fullName>
    </submittedName>
</protein>
<reference evidence="2" key="1">
    <citation type="submission" date="2016-10" db="EMBL/GenBank/DDBJ databases">
        <authorList>
            <person name="Varghese N."/>
            <person name="Submissions S."/>
        </authorList>
    </citation>
    <scope>NUCLEOTIDE SEQUENCE [LARGE SCALE GENOMIC DNA]</scope>
    <source>
        <strain evidence="2">CGMCC 1.12402</strain>
    </source>
</reference>
<dbReference type="PANTHER" id="PTHR38471">
    <property type="entry name" value="FOUR HELIX BUNDLE PROTEIN"/>
    <property type="match status" value="1"/>
</dbReference>
<dbReference type="PANTHER" id="PTHR38471:SF2">
    <property type="entry name" value="FOUR HELIX BUNDLE PROTEIN"/>
    <property type="match status" value="1"/>
</dbReference>
<dbReference type="Proteomes" id="UP000199437">
    <property type="component" value="Unassembled WGS sequence"/>
</dbReference>
<sequence>MNGPHKRLELWKEAMNLCKLIYRVSKGLPEDEKFGMISQLKRAAVSVPANVAEGAARQTKKEFKQFLFIARGSLSELDTLLELSRELGFEIENYYQETVEKLNKVNALLNGLLKSIG</sequence>
<proteinExistence type="predicted"/>
<dbReference type="InterPro" id="IPR012657">
    <property type="entry name" value="23S_rRNA-intervening_sequence"/>
</dbReference>
<dbReference type="InterPro" id="IPR036583">
    <property type="entry name" value="23S_rRNA_IVS_sf"/>
</dbReference>
<dbReference type="CDD" id="cd16377">
    <property type="entry name" value="23S_rRNA_IVP_like"/>
    <property type="match status" value="1"/>
</dbReference>
<dbReference type="SUPFAM" id="SSF158446">
    <property type="entry name" value="IVS-encoded protein-like"/>
    <property type="match status" value="1"/>
</dbReference>
<dbReference type="GeneID" id="99984809"/>
<dbReference type="Gene3D" id="1.20.1440.60">
    <property type="entry name" value="23S rRNA-intervening sequence"/>
    <property type="match status" value="1"/>
</dbReference>
<dbReference type="RefSeq" id="WP_090256358.1">
    <property type="nucleotide sequence ID" value="NZ_FOIR01000001.1"/>
</dbReference>
<dbReference type="OrthoDB" id="9811959at2"/>
<name>A0A1I0M6W2_9BACT</name>
<evidence type="ECO:0000313" key="2">
    <source>
        <dbReference type="Proteomes" id="UP000199437"/>
    </source>
</evidence>
<dbReference type="EMBL" id="FOIR01000001">
    <property type="protein sequence ID" value="SEV83101.1"/>
    <property type="molecule type" value="Genomic_DNA"/>
</dbReference>
<dbReference type="NCBIfam" id="TIGR02436">
    <property type="entry name" value="four helix bundle protein"/>
    <property type="match status" value="1"/>
</dbReference>
<keyword evidence="2" id="KW-1185">Reference proteome</keyword>